<keyword evidence="2" id="KW-1185">Reference proteome</keyword>
<evidence type="ECO:0000313" key="2">
    <source>
        <dbReference type="Proteomes" id="UP000325103"/>
    </source>
</evidence>
<dbReference type="GeneID" id="55617173"/>
<dbReference type="KEGG" id="vg:55617173"/>
<dbReference type="RefSeq" id="YP_009846801.1">
    <property type="nucleotide sequence ID" value="NC_048772.1"/>
</dbReference>
<gene>
    <name evidence="1" type="primary">4L372XY_002</name>
</gene>
<sequence length="106" mass="11759">MSNRLYYKMVCIDEQHAIIAEQQLNNAETGKLKAKRLGRAVIVSINNSDSSTEPLRGSIDKEGLEQNELAEINYLVSSVRVHAMAYDDELSQYDIDVIEAVSGLGT</sequence>
<accession>A0A5B9N3J2</accession>
<protein>
    <submittedName>
        <fullName evidence="1">Uncharacterized protein</fullName>
    </submittedName>
</protein>
<dbReference type="Proteomes" id="UP000325103">
    <property type="component" value="Segment"/>
</dbReference>
<dbReference type="EMBL" id="MK813941">
    <property type="protein sequence ID" value="QEG08717.1"/>
    <property type="molecule type" value="Genomic_DNA"/>
</dbReference>
<name>A0A5B9N3J2_9CAUD</name>
<reference evidence="1 2" key="1">
    <citation type="submission" date="2019-04" db="EMBL/GenBank/DDBJ databases">
        <title>Nine Novel Phages from a Plateau Lake in Southwest China Provide Insights into Aeromonas Phage Diversity.</title>
        <authorList>
            <person name="Xiao W."/>
            <person name="Bai M."/>
            <person name="Wang Y."/>
            <person name="Cui X."/>
        </authorList>
    </citation>
    <scope>NUCLEOTIDE SEQUENCE [LARGE SCALE GENOMIC DNA]</scope>
</reference>
<evidence type="ECO:0000313" key="1">
    <source>
        <dbReference type="EMBL" id="QEG08717.1"/>
    </source>
</evidence>
<proteinExistence type="predicted"/>
<organism evidence="1 2">
    <name type="scientific">Aeromonas phage 4L372XY</name>
    <dbReference type="NCBI Taxonomy" id="2588520"/>
    <lineage>
        <taxon>Viruses</taxon>
        <taxon>Duplodnaviria</taxon>
        <taxon>Heunggongvirae</taxon>
        <taxon>Uroviricota</taxon>
        <taxon>Caudoviricetes</taxon>
        <taxon>Plateaulakevirus</taxon>
        <taxon>Plateaulakevirus pv4L372XY</taxon>
    </lineage>
</organism>